<protein>
    <submittedName>
        <fullName evidence="2">Uncharacterized protein</fullName>
    </submittedName>
</protein>
<dbReference type="EMBL" id="BAFB01000034">
    <property type="protein sequence ID" value="GAB32946.1"/>
    <property type="molecule type" value="Genomic_DNA"/>
</dbReference>
<sequence length="99" mass="9884">MLNCDARAGELLGGSGEARAKVADKFSGMPAVLIVTHPTELVSLLLQNVCGVPPVSDTLPVPVIEGDGGGTDSKDASCDRAVRSSGGGPKATPILVGSQ</sequence>
<name>H5THI8_GORO1</name>
<organism evidence="2 3">
    <name type="scientific">Gordonia otitidis (strain DSM 44809 / CCUG 52243 / JCM 12355 / NBRC 100426 / IFM 10032)</name>
    <dbReference type="NCBI Taxonomy" id="1108044"/>
    <lineage>
        <taxon>Bacteria</taxon>
        <taxon>Bacillati</taxon>
        <taxon>Actinomycetota</taxon>
        <taxon>Actinomycetes</taxon>
        <taxon>Mycobacteriales</taxon>
        <taxon>Gordoniaceae</taxon>
        <taxon>Gordonia</taxon>
    </lineage>
</organism>
<comment type="caution">
    <text evidence="2">The sequence shown here is derived from an EMBL/GenBank/DDBJ whole genome shotgun (WGS) entry which is preliminary data.</text>
</comment>
<evidence type="ECO:0000313" key="3">
    <source>
        <dbReference type="Proteomes" id="UP000005038"/>
    </source>
</evidence>
<reference evidence="2" key="1">
    <citation type="submission" date="2012-02" db="EMBL/GenBank/DDBJ databases">
        <title>Whole genome shotgun sequence of Gordonia otitidis NBRC 100426.</title>
        <authorList>
            <person name="Yoshida I."/>
            <person name="Hosoyama A."/>
            <person name="Tsuchikane K."/>
            <person name="Katsumata H."/>
            <person name="Yamazaki S."/>
            <person name="Fujita N."/>
        </authorList>
    </citation>
    <scope>NUCLEOTIDE SEQUENCE [LARGE SCALE GENOMIC DNA]</scope>
    <source>
        <strain evidence="2">NBRC 100426</strain>
    </source>
</reference>
<keyword evidence="3" id="KW-1185">Reference proteome</keyword>
<evidence type="ECO:0000256" key="1">
    <source>
        <dbReference type="SAM" id="MobiDB-lite"/>
    </source>
</evidence>
<dbReference type="Proteomes" id="UP000005038">
    <property type="component" value="Unassembled WGS sequence"/>
</dbReference>
<proteinExistence type="predicted"/>
<gene>
    <name evidence="2" type="ORF">GOOTI_034_00130</name>
</gene>
<feature type="compositionally biased region" description="Basic and acidic residues" evidence="1">
    <location>
        <begin position="72"/>
        <end position="82"/>
    </location>
</feature>
<accession>H5THI8</accession>
<dbReference type="AlphaFoldDB" id="H5THI8"/>
<evidence type="ECO:0000313" key="2">
    <source>
        <dbReference type="EMBL" id="GAB32946.1"/>
    </source>
</evidence>
<feature type="region of interest" description="Disordered" evidence="1">
    <location>
        <begin position="64"/>
        <end position="99"/>
    </location>
</feature>